<feature type="domain" description="Aminotransferase class V" evidence="2">
    <location>
        <begin position="35"/>
        <end position="378"/>
    </location>
</feature>
<keyword evidence="3" id="KW-0032">Aminotransferase</keyword>
<dbReference type="Pfam" id="PF00266">
    <property type="entry name" value="Aminotran_5"/>
    <property type="match status" value="1"/>
</dbReference>
<keyword evidence="3" id="KW-0808">Transferase</keyword>
<organism evidence="3 4">
    <name type="scientific">Ktedonospora formicarum</name>
    <dbReference type="NCBI Taxonomy" id="2778364"/>
    <lineage>
        <taxon>Bacteria</taxon>
        <taxon>Bacillati</taxon>
        <taxon>Chloroflexota</taxon>
        <taxon>Ktedonobacteria</taxon>
        <taxon>Ktedonobacterales</taxon>
        <taxon>Ktedonobacteraceae</taxon>
        <taxon>Ktedonospora</taxon>
    </lineage>
</organism>
<dbReference type="InterPro" id="IPR000192">
    <property type="entry name" value="Aminotrans_V_dom"/>
</dbReference>
<dbReference type="SUPFAM" id="SSF53383">
    <property type="entry name" value="PLP-dependent transferases"/>
    <property type="match status" value="1"/>
</dbReference>
<evidence type="ECO:0000313" key="3">
    <source>
        <dbReference type="EMBL" id="GHO47883.1"/>
    </source>
</evidence>
<dbReference type="PANTHER" id="PTHR43092">
    <property type="entry name" value="L-CYSTEINE DESULFHYDRASE"/>
    <property type="match status" value="1"/>
</dbReference>
<keyword evidence="4" id="KW-1185">Reference proteome</keyword>
<dbReference type="EMBL" id="BNJF01000003">
    <property type="protein sequence ID" value="GHO47883.1"/>
    <property type="molecule type" value="Genomic_DNA"/>
</dbReference>
<dbReference type="AlphaFoldDB" id="A0A8J3I8S7"/>
<keyword evidence="1" id="KW-0663">Pyridoxal phosphate</keyword>
<protein>
    <submittedName>
        <fullName evidence="3">Aminotransferase class V</fullName>
    </submittedName>
</protein>
<dbReference type="InterPro" id="IPR015424">
    <property type="entry name" value="PyrdxlP-dep_Trfase"/>
</dbReference>
<dbReference type="Proteomes" id="UP000612362">
    <property type="component" value="Unassembled WGS sequence"/>
</dbReference>
<dbReference type="GO" id="GO:0008483">
    <property type="term" value="F:transaminase activity"/>
    <property type="evidence" value="ECO:0007669"/>
    <property type="project" value="UniProtKB-KW"/>
</dbReference>
<reference evidence="3" key="1">
    <citation type="submission" date="2020-10" db="EMBL/GenBank/DDBJ databases">
        <title>Taxonomic study of unclassified bacteria belonging to the class Ktedonobacteria.</title>
        <authorList>
            <person name="Yabe S."/>
            <person name="Wang C.M."/>
            <person name="Zheng Y."/>
            <person name="Sakai Y."/>
            <person name="Cavaletti L."/>
            <person name="Monciardini P."/>
            <person name="Donadio S."/>
        </authorList>
    </citation>
    <scope>NUCLEOTIDE SEQUENCE</scope>
    <source>
        <strain evidence="3">SOSP1-1</strain>
    </source>
</reference>
<accession>A0A8J3I8S7</accession>
<dbReference type="Gene3D" id="3.40.640.10">
    <property type="entry name" value="Type I PLP-dependent aspartate aminotransferase-like (Major domain)"/>
    <property type="match status" value="1"/>
</dbReference>
<dbReference type="InterPro" id="IPR015422">
    <property type="entry name" value="PyrdxlP-dep_Trfase_small"/>
</dbReference>
<evidence type="ECO:0000313" key="4">
    <source>
        <dbReference type="Proteomes" id="UP000612362"/>
    </source>
</evidence>
<gene>
    <name evidence="3" type="ORF">KSX_60460</name>
</gene>
<sequence length="387" mass="43426">MTTVASLPIAAEQFQIRPDITFLNHGSFGACPRPVFDTYQQWQRTLENDPVEFLGRQITGLIKEAREPLAAYLGTQADNIVFVNNTTVGVNIVARSLALKPGDEVLATDHEYGASDRTWRFQCTQRDIRYINQPIPLPLESEEQMVEHLWQGVTPRTKVIFVSHITSPTALTFPVARICERARAEGILTVIDGAHAPGQVPLNLDELGADFYIGNCHKWLCAPKGSAFLYANPERQALLQPLIVSWGYESLNPGPSLFQDHFGWLGTDDPAAYLSVPSAIAFQREHNWDSVRAACHDLAIHARQEVNKLFGTKPISPDDATWWSQMVAIQVPDGDATTLHRQLREEWNIEIPITPWNGRRFIRVSIQAYNKPADVERLLTALRAIFA</sequence>
<evidence type="ECO:0000256" key="1">
    <source>
        <dbReference type="ARBA" id="ARBA00022898"/>
    </source>
</evidence>
<name>A0A8J3I8S7_9CHLR</name>
<evidence type="ECO:0000259" key="2">
    <source>
        <dbReference type="Pfam" id="PF00266"/>
    </source>
</evidence>
<dbReference type="Gene3D" id="3.90.1150.10">
    <property type="entry name" value="Aspartate Aminotransferase, domain 1"/>
    <property type="match status" value="1"/>
</dbReference>
<comment type="caution">
    <text evidence="3">The sequence shown here is derived from an EMBL/GenBank/DDBJ whole genome shotgun (WGS) entry which is preliminary data.</text>
</comment>
<dbReference type="PANTHER" id="PTHR43092:SF2">
    <property type="entry name" value="HERCYNYLCYSTEINE SULFOXIDE LYASE"/>
    <property type="match status" value="1"/>
</dbReference>
<proteinExistence type="predicted"/>
<dbReference type="RefSeq" id="WP_220197112.1">
    <property type="nucleotide sequence ID" value="NZ_BNJF01000003.1"/>
</dbReference>
<dbReference type="InterPro" id="IPR015421">
    <property type="entry name" value="PyrdxlP-dep_Trfase_major"/>
</dbReference>